<dbReference type="OrthoDB" id="2020634at2759"/>
<proteinExistence type="inferred from homology"/>
<reference evidence="23 24" key="1">
    <citation type="submission" date="2013-03" db="EMBL/GenBank/DDBJ databases">
        <title>The Genome Sequence of Phialophora europaea CBS 101466.</title>
        <authorList>
            <consortium name="The Broad Institute Genomics Platform"/>
            <person name="Cuomo C."/>
            <person name="de Hoog S."/>
            <person name="Gorbushina A."/>
            <person name="Walker B."/>
            <person name="Young S.K."/>
            <person name="Zeng Q."/>
            <person name="Gargeya S."/>
            <person name="Fitzgerald M."/>
            <person name="Haas B."/>
            <person name="Abouelleil A."/>
            <person name="Allen A.W."/>
            <person name="Alvarado L."/>
            <person name="Arachchi H.M."/>
            <person name="Berlin A.M."/>
            <person name="Chapman S.B."/>
            <person name="Gainer-Dewar J."/>
            <person name="Goldberg J."/>
            <person name="Griggs A."/>
            <person name="Gujja S."/>
            <person name="Hansen M."/>
            <person name="Howarth C."/>
            <person name="Imamovic A."/>
            <person name="Ireland A."/>
            <person name="Larimer J."/>
            <person name="McCowan C."/>
            <person name="Murphy C."/>
            <person name="Pearson M."/>
            <person name="Poon T.W."/>
            <person name="Priest M."/>
            <person name="Roberts A."/>
            <person name="Saif S."/>
            <person name="Shea T."/>
            <person name="Sisk P."/>
            <person name="Sykes S."/>
            <person name="Wortman J."/>
            <person name="Nusbaum C."/>
            <person name="Birren B."/>
        </authorList>
    </citation>
    <scope>NUCLEOTIDE SEQUENCE [LARGE SCALE GENOMIC DNA]</scope>
    <source>
        <strain evidence="23 24">CBS 101466</strain>
    </source>
</reference>
<feature type="transmembrane region" description="Helical" evidence="21">
    <location>
        <begin position="430"/>
        <end position="450"/>
    </location>
</feature>
<feature type="region of interest" description="Disordered" evidence="22">
    <location>
        <begin position="119"/>
        <end position="166"/>
    </location>
</feature>
<feature type="region of interest" description="Disordered" evidence="22">
    <location>
        <begin position="1"/>
        <end position="103"/>
    </location>
</feature>
<dbReference type="Proteomes" id="UP000030752">
    <property type="component" value="Unassembled WGS sequence"/>
</dbReference>
<keyword evidence="7 21" id="KW-0813">Transport</keyword>
<dbReference type="Pfam" id="PF04109">
    <property type="entry name" value="ATG9"/>
    <property type="match status" value="1"/>
</dbReference>
<dbReference type="PANTHER" id="PTHR13038:SF10">
    <property type="entry name" value="AUTOPHAGY-RELATED PROTEIN 9"/>
    <property type="match status" value="1"/>
</dbReference>
<evidence type="ECO:0000313" key="24">
    <source>
        <dbReference type="Proteomes" id="UP000030752"/>
    </source>
</evidence>
<comment type="subunit">
    <text evidence="20">Homotrimer; forms a homotrimer with a central pore that forms a path between the two membrane leaflets.</text>
</comment>
<gene>
    <name evidence="23" type="ORF">HMPREF1541_00797</name>
</gene>
<feature type="compositionally biased region" description="Acidic residues" evidence="22">
    <location>
        <begin position="865"/>
        <end position="876"/>
    </location>
</feature>
<dbReference type="GO" id="GO:0034045">
    <property type="term" value="C:phagophore assembly site membrane"/>
    <property type="evidence" value="ECO:0007669"/>
    <property type="project" value="UniProtKB-SubCell"/>
</dbReference>
<feature type="compositionally biased region" description="Basic residues" evidence="22">
    <location>
        <begin position="66"/>
        <end position="77"/>
    </location>
</feature>
<evidence type="ECO:0000256" key="10">
    <source>
        <dbReference type="ARBA" id="ARBA00023006"/>
    </source>
</evidence>
<evidence type="ECO:0000256" key="20">
    <source>
        <dbReference type="ARBA" id="ARBA00025904"/>
    </source>
</evidence>
<evidence type="ECO:0000256" key="8">
    <source>
        <dbReference type="ARBA" id="ARBA00022692"/>
    </source>
</evidence>
<keyword evidence="11" id="KW-0333">Golgi apparatus</keyword>
<comment type="catalytic activity">
    <reaction evidence="18">
        <text>a 1,2-diacyl-sn-glycero-3-phosphocholine(in) = a 1,2-diacyl-sn-glycero-3-phosphocholine(out)</text>
        <dbReference type="Rhea" id="RHEA:38571"/>
        <dbReference type="ChEBI" id="CHEBI:57643"/>
    </reaction>
</comment>
<dbReference type="GO" id="GO:0000422">
    <property type="term" value="P:autophagy of mitochondrion"/>
    <property type="evidence" value="ECO:0007669"/>
    <property type="project" value="TreeGrafter"/>
</dbReference>
<evidence type="ECO:0000256" key="2">
    <source>
        <dbReference type="ARBA" id="ARBA00004477"/>
    </source>
</evidence>
<protein>
    <recommendedName>
        <fullName evidence="6 21">Autophagy-related protein 9</fullName>
    </recommendedName>
</protein>
<feature type="region of interest" description="Disordered" evidence="22">
    <location>
        <begin position="679"/>
        <end position="698"/>
    </location>
</feature>
<comment type="similarity">
    <text evidence="5 21">Belongs to the ATG9 family.</text>
</comment>
<dbReference type="GeneID" id="19968136"/>
<sequence length="905" mass="103128">MAANILSRWRSSDNPAASIYETIREHDQHEDSDESDVERQAGLYRYGQQGDGNADLNAESTERRVNSNHRTSKHRQQGKPASHGALRPKWMTKGQKAHDPEDLEDDVPASLLIEGEQLGLGPGSVALPPPPSSVPDTQPLPTGIGDIQTGDHRAAAAQSQRPRASASNFMATADPRAIAMYRWSNVVNLDNFLLDLYDYYDSNGIYSILLRRLYTLLTGVFIVGFSTFLTQCIDYHSDLKHVTHLKQVLVPKCMARMSFFPKLLLWVLTVIWIWKLAQYLLDIRRLLHLRDFYLHLLDVNDSEIQSISWQEIVSRLMALRDANPAVAPNSSAKSRRYATTQNKQRMDAHDIANRLLRKENYIIAMINKDILDMTLPVPFLRNRQLFTRTLEWNLNWCIMDFIFNDRGQLRPIFLKDTHRKELSEALRRRFIFAGTTNLIAAPFLIIYFLLQNFFTNFNEYQRNPGAIGSREYNPLAEWKFREFNELRHLFRRRMNMSHPFASRYIDQFPKDRTVQTARFVAFITGALTSVLVLATLLDQENLLAMAISDGRTTLFYLGLFGGIWAVARGMIPEDNLVYEPTFAMQEVIDFTHYHPSHWKDRLHTVEVKREFEQLYQMKILILAEEVLSMVFTPFVLWFSLPKCSDRIVDFFREFTVHVDGIGYVCSFAEFKFTRPLELGAPPANPPATRPDKQGEDARDDYFASKDHKLEQSYWGFMNDYSRNPKADVRFHYHSARKRVPVPPPVPGLPSPILQGGFGGHSTSARANSVFSPPRGNSSASQFMGQTMGTPLQSMLLDPHHQPAAGFAAAGNQKQKAPFMSQLKAQRRAVSHPAEVREEDEDVADVSQPNDPASTGQLGSWKYDDEQSETSDEEDEAVLQPEGVVGLIRRLQKTQSEGDRGAGIRT</sequence>
<keyword evidence="14" id="KW-0968">Cytoplasmic vesicle</keyword>
<dbReference type="EMBL" id="KB822711">
    <property type="protein sequence ID" value="ETN46611.1"/>
    <property type="molecule type" value="Genomic_DNA"/>
</dbReference>
<dbReference type="RefSeq" id="XP_008711323.1">
    <property type="nucleotide sequence ID" value="XM_008713101.1"/>
</dbReference>
<dbReference type="GO" id="GO:0061709">
    <property type="term" value="P:reticulophagy"/>
    <property type="evidence" value="ECO:0007669"/>
    <property type="project" value="TreeGrafter"/>
</dbReference>
<dbReference type="STRING" id="1220924.W2SD06"/>
<dbReference type="GO" id="GO:0005789">
    <property type="term" value="C:endoplasmic reticulum membrane"/>
    <property type="evidence" value="ECO:0007669"/>
    <property type="project" value="UniProtKB-SubCell"/>
</dbReference>
<evidence type="ECO:0000256" key="5">
    <source>
        <dbReference type="ARBA" id="ARBA00006185"/>
    </source>
</evidence>
<evidence type="ECO:0000256" key="19">
    <source>
        <dbReference type="ARBA" id="ARBA00025503"/>
    </source>
</evidence>
<feature type="compositionally biased region" description="Low complexity" evidence="22">
    <location>
        <begin position="155"/>
        <end position="166"/>
    </location>
</feature>
<evidence type="ECO:0000256" key="7">
    <source>
        <dbReference type="ARBA" id="ARBA00022448"/>
    </source>
</evidence>
<evidence type="ECO:0000256" key="4">
    <source>
        <dbReference type="ARBA" id="ARBA00004653"/>
    </source>
</evidence>
<evidence type="ECO:0000256" key="16">
    <source>
        <dbReference type="ARBA" id="ARBA00024615"/>
    </source>
</evidence>
<evidence type="ECO:0000256" key="18">
    <source>
        <dbReference type="ARBA" id="ARBA00024631"/>
    </source>
</evidence>
<comment type="catalytic activity">
    <reaction evidence="16">
        <text>a 1,2-diacyl-sn-glycero-3-phosphoethanolamine(in) = a 1,2-diacyl-sn-glycero-3-phosphoethanolamine(out)</text>
        <dbReference type="Rhea" id="RHEA:38895"/>
        <dbReference type="ChEBI" id="CHEBI:64612"/>
    </reaction>
</comment>
<evidence type="ECO:0000256" key="11">
    <source>
        <dbReference type="ARBA" id="ARBA00023034"/>
    </source>
</evidence>
<keyword evidence="24" id="KW-1185">Reference proteome</keyword>
<comment type="catalytic activity">
    <reaction evidence="17">
        <text>a 1,2-diacyl-sn-glycero-3-phospho-(1D-myo-inositol-3-phosphate)(in) = a 1,2-diacyl-sn-glycero-3-phospho-(1D-myo-inositol-3-phosphate)(out)</text>
        <dbReference type="Rhea" id="RHEA:67920"/>
        <dbReference type="ChEBI" id="CHEBI:58088"/>
    </reaction>
</comment>
<evidence type="ECO:0000256" key="3">
    <source>
        <dbReference type="ARBA" id="ARBA00004511"/>
    </source>
</evidence>
<dbReference type="PANTHER" id="PTHR13038">
    <property type="entry name" value="APG9 AUTOPHAGY 9"/>
    <property type="match status" value="1"/>
</dbReference>
<feature type="transmembrane region" description="Helical" evidence="21">
    <location>
        <begin position="213"/>
        <end position="230"/>
    </location>
</feature>
<evidence type="ECO:0000256" key="22">
    <source>
        <dbReference type="SAM" id="MobiDB-lite"/>
    </source>
</evidence>
<dbReference type="AlphaFoldDB" id="W2SD06"/>
<evidence type="ECO:0000313" key="23">
    <source>
        <dbReference type="EMBL" id="ETN46611.1"/>
    </source>
</evidence>
<dbReference type="InParanoid" id="W2SD06"/>
<evidence type="ECO:0000256" key="21">
    <source>
        <dbReference type="RuleBase" id="RU364027"/>
    </source>
</evidence>
<keyword evidence="10 21" id="KW-0072">Autophagy</keyword>
<keyword evidence="13 21" id="KW-0472">Membrane</keyword>
<evidence type="ECO:0000256" key="13">
    <source>
        <dbReference type="ARBA" id="ARBA00023136"/>
    </source>
</evidence>
<evidence type="ECO:0000256" key="1">
    <source>
        <dbReference type="ARBA" id="ARBA00004439"/>
    </source>
</evidence>
<keyword evidence="9 21" id="KW-1133">Transmembrane helix</keyword>
<feature type="transmembrane region" description="Helical" evidence="21">
    <location>
        <begin position="263"/>
        <end position="281"/>
    </location>
</feature>
<comment type="catalytic activity">
    <reaction evidence="15">
        <text>a 1,2-diacyl-sn-glycero-3-phospho-L-serine(in) = a 1,2-diacyl-sn-glycero-3-phospho-L-serine(out)</text>
        <dbReference type="Rhea" id="RHEA:38663"/>
        <dbReference type="ChEBI" id="CHEBI:57262"/>
    </reaction>
</comment>
<feature type="transmembrane region" description="Helical" evidence="21">
    <location>
        <begin position="519"/>
        <end position="537"/>
    </location>
</feature>
<dbReference type="FunCoup" id="W2SD06">
    <property type="interactions" value="217"/>
</dbReference>
<feature type="compositionally biased region" description="Basic and acidic residues" evidence="22">
    <location>
        <begin position="689"/>
        <end position="698"/>
    </location>
</feature>
<dbReference type="GO" id="GO:0005776">
    <property type="term" value="C:autophagosome"/>
    <property type="evidence" value="ECO:0007669"/>
    <property type="project" value="TreeGrafter"/>
</dbReference>
<comment type="subcellular location">
    <subcellularLocation>
        <location evidence="1">Cytoplasmic vesicle membrane</location>
        <topology evidence="1">Multi-pass membrane protein</topology>
    </subcellularLocation>
    <subcellularLocation>
        <location evidence="2">Endoplasmic reticulum membrane</location>
        <topology evidence="2">Multi-pass membrane protein</topology>
    </subcellularLocation>
    <subcellularLocation>
        <location evidence="4">Golgi apparatus membrane</location>
        <topology evidence="4">Multi-pass membrane protein</topology>
    </subcellularLocation>
    <subcellularLocation>
        <location evidence="3 21">Preautophagosomal structure membrane</location>
        <topology evidence="3 21">Multi-pass membrane protein</topology>
    </subcellularLocation>
</comment>
<evidence type="ECO:0000256" key="17">
    <source>
        <dbReference type="ARBA" id="ARBA00024621"/>
    </source>
</evidence>
<dbReference type="VEuPathDB" id="FungiDB:HMPREF1541_00797"/>
<dbReference type="GO" id="GO:0006869">
    <property type="term" value="P:lipid transport"/>
    <property type="evidence" value="ECO:0007669"/>
    <property type="project" value="UniProtKB-KW"/>
</dbReference>
<dbReference type="GO" id="GO:0034497">
    <property type="term" value="P:protein localization to phagophore assembly site"/>
    <property type="evidence" value="ECO:0007669"/>
    <property type="project" value="TreeGrafter"/>
</dbReference>
<comment type="function">
    <text evidence="19">Phospholipid scramblase involved in autophagy and cytoplasm to vacuole transport (Cvt) vesicle formation. Cycles between the preautophagosomal structure/phagophore assembly site (PAS) and the cytoplasmic vesicle pool and supplies membrane for the growing autophagosome. Lipid scramblase activity plays a key role in preautophagosomal structure/phagophore assembly by distributing the phospholipids that arrive through ATG2 from the cytoplasmic to the luminal leaflet of the bilayer, thereby driving autophagosomal membrane expansion. Required for mitophagy. Also involved in endoplasmic reticulum-specific autophagic process and is essential for the survival of cells subjected to severe ER stress. Different machineries are required for anterograde trafficking to the PAS during either the Cvt pathway or bulk autophagy and for retrograde trafficking.</text>
</comment>
<dbReference type="GO" id="GO:0030659">
    <property type="term" value="C:cytoplasmic vesicle membrane"/>
    <property type="evidence" value="ECO:0007669"/>
    <property type="project" value="UniProtKB-SubCell"/>
</dbReference>
<dbReference type="InterPro" id="IPR007241">
    <property type="entry name" value="Autophagy-rel_prot_9"/>
</dbReference>
<evidence type="ECO:0000256" key="15">
    <source>
        <dbReference type="ARBA" id="ARBA00024479"/>
    </source>
</evidence>
<dbReference type="HOGENOM" id="CLU_006200_1_1_1"/>
<name>W2SD06_CYPE1</name>
<dbReference type="eggNOG" id="KOG2173">
    <property type="taxonomic scope" value="Eukaryota"/>
</dbReference>
<comment type="caution">
    <text evidence="21">Lacks conserved residue(s) required for the propagation of feature annotation.</text>
</comment>
<evidence type="ECO:0000256" key="6">
    <source>
        <dbReference type="ARBA" id="ARBA00018074"/>
    </source>
</evidence>
<dbReference type="GO" id="GO:0000139">
    <property type="term" value="C:Golgi membrane"/>
    <property type="evidence" value="ECO:0007669"/>
    <property type="project" value="UniProtKB-SubCell"/>
</dbReference>
<evidence type="ECO:0000256" key="14">
    <source>
        <dbReference type="ARBA" id="ARBA00023329"/>
    </source>
</evidence>
<feature type="region of interest" description="Disordered" evidence="22">
    <location>
        <begin position="805"/>
        <end position="905"/>
    </location>
</feature>
<feature type="compositionally biased region" description="Polar residues" evidence="22">
    <location>
        <begin position="846"/>
        <end position="857"/>
    </location>
</feature>
<comment type="function">
    <text evidence="21">Phospholipid scramblase involved in autophagy. Cycles between the preautophagosomal structure/phagophore assembly site (PAS) and the cytoplasmic vesicle pool and supplies membrane for the growing autophagosome. Lipid scramblase activity plays a key role in preautophagosomal structure/phagophore assembly by distributing the phospholipids that arrive through ATG2 from the cytoplasmic to the luminal leaflet of the bilayer, thereby driving autophagosomal membrane expansion.</text>
</comment>
<organism evidence="23 24">
    <name type="scientific">Cyphellophora europaea (strain CBS 101466)</name>
    <name type="common">Phialophora europaea</name>
    <dbReference type="NCBI Taxonomy" id="1220924"/>
    <lineage>
        <taxon>Eukaryota</taxon>
        <taxon>Fungi</taxon>
        <taxon>Dikarya</taxon>
        <taxon>Ascomycota</taxon>
        <taxon>Pezizomycotina</taxon>
        <taxon>Eurotiomycetes</taxon>
        <taxon>Chaetothyriomycetidae</taxon>
        <taxon>Chaetothyriales</taxon>
        <taxon>Cyphellophoraceae</taxon>
        <taxon>Cyphellophora</taxon>
    </lineage>
</organism>
<feature type="compositionally biased region" description="Basic and acidic residues" evidence="22">
    <location>
        <begin position="895"/>
        <end position="905"/>
    </location>
</feature>
<accession>W2SD06</accession>
<evidence type="ECO:0000256" key="12">
    <source>
        <dbReference type="ARBA" id="ARBA00023055"/>
    </source>
</evidence>
<evidence type="ECO:0000256" key="9">
    <source>
        <dbReference type="ARBA" id="ARBA00022989"/>
    </source>
</evidence>
<keyword evidence="8 21" id="KW-0812">Transmembrane</keyword>
<keyword evidence="12 21" id="KW-0445">Lipid transport</keyword>
<dbReference type="GO" id="GO:0034727">
    <property type="term" value="P:piecemeal microautophagy of the nucleus"/>
    <property type="evidence" value="ECO:0007669"/>
    <property type="project" value="TreeGrafter"/>
</dbReference>